<evidence type="ECO:0000259" key="5">
    <source>
        <dbReference type="Pfam" id="PF14881"/>
    </source>
</evidence>
<dbReference type="PANTHER" id="PTHR13391:SF0">
    <property type="entry name" value="PROTEIN MISATO HOMOLOG 1"/>
    <property type="match status" value="1"/>
</dbReference>
<dbReference type="GO" id="GO:0005739">
    <property type="term" value="C:mitochondrion"/>
    <property type="evidence" value="ECO:0007669"/>
    <property type="project" value="UniProtKB-SubCell"/>
</dbReference>
<comment type="similarity">
    <text evidence="2">Belongs to the misato family.</text>
</comment>
<dbReference type="SUPFAM" id="SSF52490">
    <property type="entry name" value="Tubulin nucleotide-binding domain-like"/>
    <property type="match status" value="1"/>
</dbReference>
<name>A0A4Y7K1E5_PAPSO</name>
<dbReference type="OMA" id="TIQVGEF"/>
<keyword evidence="3" id="KW-0496">Mitochondrion</keyword>
<evidence type="ECO:0008006" key="8">
    <source>
        <dbReference type="Google" id="ProtNLM"/>
    </source>
</evidence>
<dbReference type="Pfam" id="PF10644">
    <property type="entry name" value="Misat_Tub_SegII"/>
    <property type="match status" value="1"/>
</dbReference>
<evidence type="ECO:0000313" key="7">
    <source>
        <dbReference type="Proteomes" id="UP000316621"/>
    </source>
</evidence>
<proteinExistence type="inferred from homology"/>
<keyword evidence="7" id="KW-1185">Reference proteome</keyword>
<feature type="domain" description="DML1/Misato tubulin" evidence="5">
    <location>
        <begin position="144"/>
        <end position="326"/>
    </location>
</feature>
<dbReference type="CDD" id="cd06060">
    <property type="entry name" value="misato"/>
    <property type="match status" value="1"/>
</dbReference>
<accession>A0A4Y7K1E5</accession>
<feature type="domain" description="Misato Segment II tubulin-like" evidence="4">
    <location>
        <begin position="2"/>
        <end position="122"/>
    </location>
</feature>
<dbReference type="Proteomes" id="UP000316621">
    <property type="component" value="Chromosome 6"/>
</dbReference>
<dbReference type="PANTHER" id="PTHR13391">
    <property type="entry name" value="MITOCHONDRIAL DISTRIBUTION REGULATOR MISATO"/>
    <property type="match status" value="1"/>
</dbReference>
<sequence>MKEIVTIQVGGYANFIGSHFWNFQDDLLGLADDPHGNEVFRNQSLDTDVLYRSGETHQGVQTYTPRLLSIDLQGSLGSMSSHGSLYNDVSSSGPSYVQTWKGNVTREVSEPHKKNLFLQSLYEGEQKVDPTKKIEDKDLVDSLQEDVRFWTDFSKVHYHPKSLYEINGLSMDANQFNNYGTGRDVFSEGSRGEEMSERLRFFAEECDHIQGIQFVVDDSGGFSSVAADFLENIADDYTNIPVLLYSARDPRHYIKPMNREDSISRAIHDAVTFSRLSSFCKLIAPIGLPSLSTSEVCSFLHIDDAKPFYSSAVYASALHSISLPFRMAPVGPNADSRYVAGAVDVNGIVQMLSGQGRQNMVAILDVAMPAPLIGGASQRSFQGSLNSLTPDVKEDAEDSYEVESMTIHGALRSGGNHASISEVKDSVTAAYESSGKRPMFSHLSVASCPLPVPLPFPSIFGNCVGQHGELLGSPIPGSLPRRSSLDVHSVPMAARLRSSNAVLPFLDKRLSNLRKFGMDRGAAGIGLLQNWGFAKEEVDEMGESLAKLVLALNPYSQDSSDSD</sequence>
<dbReference type="Gene3D" id="3.40.50.1440">
    <property type="entry name" value="Tubulin/FtsZ, GTPase domain"/>
    <property type="match status" value="1"/>
</dbReference>
<dbReference type="InterPro" id="IPR049942">
    <property type="entry name" value="DML1/Misato"/>
</dbReference>
<dbReference type="Gramene" id="RZC67173">
    <property type="protein sequence ID" value="RZC67173"/>
    <property type="gene ID" value="C5167_010857"/>
</dbReference>
<dbReference type="STRING" id="3469.A0A4Y7K1E5"/>
<evidence type="ECO:0000256" key="3">
    <source>
        <dbReference type="ARBA" id="ARBA00023128"/>
    </source>
</evidence>
<dbReference type="InterPro" id="IPR029209">
    <property type="entry name" value="DML1/Misato_tubulin"/>
</dbReference>
<dbReference type="InterPro" id="IPR036525">
    <property type="entry name" value="Tubulin/FtsZ_GTPase_sf"/>
</dbReference>
<comment type="subcellular location">
    <subcellularLocation>
        <location evidence="1">Mitochondrion</location>
    </subcellularLocation>
</comment>
<evidence type="ECO:0000256" key="2">
    <source>
        <dbReference type="ARBA" id="ARBA00008507"/>
    </source>
</evidence>
<dbReference type="GO" id="GO:0007005">
    <property type="term" value="P:mitochondrion organization"/>
    <property type="evidence" value="ECO:0007669"/>
    <property type="project" value="InterPro"/>
</dbReference>
<dbReference type="EMBL" id="CM010720">
    <property type="protein sequence ID" value="RZC67173.1"/>
    <property type="molecule type" value="Genomic_DNA"/>
</dbReference>
<gene>
    <name evidence="6" type="ORF">C5167_010857</name>
</gene>
<dbReference type="InterPro" id="IPR019605">
    <property type="entry name" value="Misato_II_tubulin-like"/>
</dbReference>
<evidence type="ECO:0000259" key="4">
    <source>
        <dbReference type="Pfam" id="PF10644"/>
    </source>
</evidence>
<dbReference type="OrthoDB" id="271881at2759"/>
<reference evidence="6 7" key="1">
    <citation type="journal article" date="2018" name="Science">
        <title>The opium poppy genome and morphinan production.</title>
        <authorList>
            <person name="Guo L."/>
            <person name="Winzer T."/>
            <person name="Yang X."/>
            <person name="Li Y."/>
            <person name="Ning Z."/>
            <person name="He Z."/>
            <person name="Teodor R."/>
            <person name="Lu Y."/>
            <person name="Bowser T.A."/>
            <person name="Graham I.A."/>
            <person name="Ye K."/>
        </authorList>
    </citation>
    <scope>NUCLEOTIDE SEQUENCE [LARGE SCALE GENOMIC DNA]</scope>
    <source>
        <strain evidence="7">cv. HN1</strain>
        <tissue evidence="6">Leaves</tissue>
    </source>
</reference>
<evidence type="ECO:0000313" key="6">
    <source>
        <dbReference type="EMBL" id="RZC67173.1"/>
    </source>
</evidence>
<protein>
    <recommendedName>
        <fullName evidence="8">Misato Segment II tubulin-like domain-containing protein</fullName>
    </recommendedName>
</protein>
<dbReference type="Pfam" id="PF14881">
    <property type="entry name" value="Tubulin_3"/>
    <property type="match status" value="1"/>
</dbReference>
<evidence type="ECO:0000256" key="1">
    <source>
        <dbReference type="ARBA" id="ARBA00004173"/>
    </source>
</evidence>
<organism evidence="6 7">
    <name type="scientific">Papaver somniferum</name>
    <name type="common">Opium poppy</name>
    <dbReference type="NCBI Taxonomy" id="3469"/>
    <lineage>
        <taxon>Eukaryota</taxon>
        <taxon>Viridiplantae</taxon>
        <taxon>Streptophyta</taxon>
        <taxon>Embryophyta</taxon>
        <taxon>Tracheophyta</taxon>
        <taxon>Spermatophyta</taxon>
        <taxon>Magnoliopsida</taxon>
        <taxon>Ranunculales</taxon>
        <taxon>Papaveraceae</taxon>
        <taxon>Papaveroideae</taxon>
        <taxon>Papaver</taxon>
    </lineage>
</organism>
<dbReference type="AlphaFoldDB" id="A0A4Y7K1E5"/>